<comment type="caution">
    <text evidence="3">The sequence shown here is derived from an EMBL/GenBank/DDBJ whole genome shotgun (WGS) entry which is preliminary data.</text>
</comment>
<evidence type="ECO:0000313" key="3">
    <source>
        <dbReference type="EMBL" id="PWK31517.1"/>
    </source>
</evidence>
<keyword evidence="2" id="KW-1133">Transmembrane helix</keyword>
<protein>
    <submittedName>
        <fullName evidence="3">Uncharacterized protein</fullName>
    </submittedName>
</protein>
<accession>A0A316ENH0</accession>
<keyword evidence="2" id="KW-0472">Membrane</keyword>
<sequence length="385" mass="41485">MSRDQLPAGLLAANPVPGAEPGDRERLAAIRAAVDTRRDVAARTGAPARRRTGLPGVLFAGPRRGRRIAVLAGLTVAAVSVSLGVTILGPGMHDRGEDRLITAAVAADGTLSCDGNHEGHARRIRPDRAEVRLFPTVVPAGWQLLDVFARDSTGPAACVTPSLVAGDFDDQGVMRGGVWVNGPVDRISYEGGPQAVPAPTRAEDVLNGRPAVRYAFHQEDRTTYSWLWSDERGRHWQASVAGYSLDRARQLMAAVGTDGDQVVWGAGKAPGLRVLHLRTGRPYPPQTSFEAWHIRFSVGGRERVISADSDRLLPLAAEIRPGLRLGDLAGRPEIDWSAQIYYEPQAGIRVVADVQGDADDVRAILAGLRRLPADDPRLDEYALRE</sequence>
<evidence type="ECO:0000256" key="1">
    <source>
        <dbReference type="SAM" id="MobiDB-lite"/>
    </source>
</evidence>
<dbReference type="Proteomes" id="UP000245697">
    <property type="component" value="Unassembled WGS sequence"/>
</dbReference>
<evidence type="ECO:0000256" key="2">
    <source>
        <dbReference type="SAM" id="Phobius"/>
    </source>
</evidence>
<dbReference type="RefSeq" id="WP_109602186.1">
    <property type="nucleotide sequence ID" value="NZ_BONA01000089.1"/>
</dbReference>
<gene>
    <name evidence="3" type="ORF">BC793_13356</name>
</gene>
<keyword evidence="4" id="KW-1185">Reference proteome</keyword>
<name>A0A316ENH0_9ACTN</name>
<evidence type="ECO:0000313" key="4">
    <source>
        <dbReference type="Proteomes" id="UP000245697"/>
    </source>
</evidence>
<feature type="transmembrane region" description="Helical" evidence="2">
    <location>
        <begin position="68"/>
        <end position="89"/>
    </location>
</feature>
<organism evidence="3 4">
    <name type="scientific">Actinoplanes xinjiangensis</name>
    <dbReference type="NCBI Taxonomy" id="512350"/>
    <lineage>
        <taxon>Bacteria</taxon>
        <taxon>Bacillati</taxon>
        <taxon>Actinomycetota</taxon>
        <taxon>Actinomycetes</taxon>
        <taxon>Micromonosporales</taxon>
        <taxon>Micromonosporaceae</taxon>
        <taxon>Actinoplanes</taxon>
    </lineage>
</organism>
<dbReference type="EMBL" id="QGGR01000033">
    <property type="protein sequence ID" value="PWK31517.1"/>
    <property type="molecule type" value="Genomic_DNA"/>
</dbReference>
<proteinExistence type="predicted"/>
<feature type="region of interest" description="Disordered" evidence="1">
    <location>
        <begin position="1"/>
        <end position="22"/>
    </location>
</feature>
<dbReference type="AlphaFoldDB" id="A0A316ENH0"/>
<keyword evidence="2" id="KW-0812">Transmembrane</keyword>
<dbReference type="OrthoDB" id="9793561at2"/>
<reference evidence="3 4" key="1">
    <citation type="submission" date="2018-05" db="EMBL/GenBank/DDBJ databases">
        <title>Genomic Encyclopedia of Archaeal and Bacterial Type Strains, Phase II (KMG-II): from individual species to whole genera.</title>
        <authorList>
            <person name="Goeker M."/>
        </authorList>
    </citation>
    <scope>NUCLEOTIDE SEQUENCE [LARGE SCALE GENOMIC DNA]</scope>
    <source>
        <strain evidence="3 4">DSM 45184</strain>
    </source>
</reference>